<comment type="similarity">
    <text evidence="1">Belongs to the cytochrome P450 family.</text>
</comment>
<dbReference type="GO" id="GO:0005506">
    <property type="term" value="F:iron ion binding"/>
    <property type="evidence" value="ECO:0007669"/>
    <property type="project" value="InterPro"/>
</dbReference>
<evidence type="ECO:0000313" key="8">
    <source>
        <dbReference type="EMBL" id="KAF2098474.1"/>
    </source>
</evidence>
<reference evidence="8" key="1">
    <citation type="journal article" date="2020" name="Stud. Mycol.">
        <title>101 Dothideomycetes genomes: a test case for predicting lifestyles and emergence of pathogens.</title>
        <authorList>
            <person name="Haridas S."/>
            <person name="Albert R."/>
            <person name="Binder M."/>
            <person name="Bloem J."/>
            <person name="Labutti K."/>
            <person name="Salamov A."/>
            <person name="Andreopoulos B."/>
            <person name="Baker S."/>
            <person name="Barry K."/>
            <person name="Bills G."/>
            <person name="Bluhm B."/>
            <person name="Cannon C."/>
            <person name="Castanera R."/>
            <person name="Culley D."/>
            <person name="Daum C."/>
            <person name="Ezra D."/>
            <person name="Gonzalez J."/>
            <person name="Henrissat B."/>
            <person name="Kuo A."/>
            <person name="Liang C."/>
            <person name="Lipzen A."/>
            <person name="Lutzoni F."/>
            <person name="Magnuson J."/>
            <person name="Mondo S."/>
            <person name="Nolan M."/>
            <person name="Ohm R."/>
            <person name="Pangilinan J."/>
            <person name="Park H.-J."/>
            <person name="Ramirez L."/>
            <person name="Alfaro M."/>
            <person name="Sun H."/>
            <person name="Tritt A."/>
            <person name="Yoshinaga Y."/>
            <person name="Zwiers L.-H."/>
            <person name="Turgeon B."/>
            <person name="Goodwin S."/>
            <person name="Spatafora J."/>
            <person name="Crous P."/>
            <person name="Grigoriev I."/>
        </authorList>
    </citation>
    <scope>NUCLEOTIDE SEQUENCE</scope>
    <source>
        <strain evidence="8">CBS 133067</strain>
    </source>
</reference>
<dbReference type="GO" id="GO:0016705">
    <property type="term" value="F:oxidoreductase activity, acting on paired donors, with incorporation or reduction of molecular oxygen"/>
    <property type="evidence" value="ECO:0007669"/>
    <property type="project" value="InterPro"/>
</dbReference>
<dbReference type="PANTHER" id="PTHR24291:SF50">
    <property type="entry name" value="BIFUNCTIONAL ALBAFLAVENONE MONOOXYGENASE_TERPENE SYNTHASE"/>
    <property type="match status" value="1"/>
</dbReference>
<dbReference type="InterPro" id="IPR050196">
    <property type="entry name" value="Cytochrome_P450_Monoox"/>
</dbReference>
<dbReference type="SUPFAM" id="SSF48264">
    <property type="entry name" value="Cytochrome P450"/>
    <property type="match status" value="1"/>
</dbReference>
<dbReference type="Proteomes" id="UP000799772">
    <property type="component" value="Unassembled WGS sequence"/>
</dbReference>
<dbReference type="PRINTS" id="PR00463">
    <property type="entry name" value="EP450I"/>
</dbReference>
<evidence type="ECO:0000256" key="7">
    <source>
        <dbReference type="PIRSR" id="PIRSR602401-1"/>
    </source>
</evidence>
<evidence type="ECO:0000256" key="6">
    <source>
        <dbReference type="ARBA" id="ARBA00023033"/>
    </source>
</evidence>
<dbReference type="InterPro" id="IPR002401">
    <property type="entry name" value="Cyt_P450_E_grp-I"/>
</dbReference>
<comment type="caution">
    <text evidence="8">The sequence shown here is derived from an EMBL/GenBank/DDBJ whole genome shotgun (WGS) entry which is preliminary data.</text>
</comment>
<keyword evidence="4" id="KW-0560">Oxidoreductase</keyword>
<sequence>MGTFSVPPPVQVLLAMSLVLIACCIEKLMRQRRSMRGLPGPPHHWLFGHILVAGKMARDLPPDVHPHHYWQYLRKTYELGDIFYFDAWPLAPPTVIICEADMAEQITVKHSLDKHPIVKSYLKQHLGPENMAAANGAAWKKARTVYNPGFAPTHLMNVISKIVQDVEVFHEVLSELSETGEVFSMESTAMKISFDVIGRLVLDMNLNSQRGSDELVDAFRKQLHFLDSSTAWSSPFTGYNPFTQFAIWRNSRVIDKYVGRILDQRFSSSATANGKSKSELSIMDVALDTYNAEQGVNTAPGSHRRMDATFRQSAIDQIRTFVFAGHDTISTTISMIFYFLSKNPDARSKAGAELDSIFGPGMPAAAAQIRKDPHVLNRLPYCHAVIKETLRLFPPANTVRCGDGYHITDPTTGARYPTHDWIVWPDAFVIARNEKYYPQANRFIPERFLPESPFPPIPVGAWRPFERGPRNCIGGEFGTLELKVVMALTLRDFDFVPAYAKDAPTVDGEVCYQMLFGSAKPKSGVPGRVVCRLKTEEP</sequence>
<gene>
    <name evidence="8" type="ORF">NA57DRAFT_56142</name>
</gene>
<evidence type="ECO:0000256" key="4">
    <source>
        <dbReference type="ARBA" id="ARBA00023002"/>
    </source>
</evidence>
<feature type="binding site" description="axial binding residue" evidence="7">
    <location>
        <position position="472"/>
    </location>
    <ligand>
        <name>heme</name>
        <dbReference type="ChEBI" id="CHEBI:30413"/>
    </ligand>
    <ligandPart>
        <name>Fe</name>
        <dbReference type="ChEBI" id="CHEBI:18248"/>
    </ligandPart>
</feature>
<dbReference type="Pfam" id="PF00067">
    <property type="entry name" value="p450"/>
    <property type="match status" value="1"/>
</dbReference>
<organism evidence="8 9">
    <name type="scientific">Rhizodiscina lignyota</name>
    <dbReference type="NCBI Taxonomy" id="1504668"/>
    <lineage>
        <taxon>Eukaryota</taxon>
        <taxon>Fungi</taxon>
        <taxon>Dikarya</taxon>
        <taxon>Ascomycota</taxon>
        <taxon>Pezizomycotina</taxon>
        <taxon>Dothideomycetes</taxon>
        <taxon>Pleosporomycetidae</taxon>
        <taxon>Aulographales</taxon>
        <taxon>Rhizodiscinaceae</taxon>
        <taxon>Rhizodiscina</taxon>
    </lineage>
</organism>
<accession>A0A9P4ICT4</accession>
<keyword evidence="3 7" id="KW-0479">Metal-binding</keyword>
<dbReference type="InterPro" id="IPR001128">
    <property type="entry name" value="Cyt_P450"/>
</dbReference>
<dbReference type="Gene3D" id="1.10.630.10">
    <property type="entry name" value="Cytochrome P450"/>
    <property type="match status" value="1"/>
</dbReference>
<evidence type="ECO:0000256" key="5">
    <source>
        <dbReference type="ARBA" id="ARBA00023004"/>
    </source>
</evidence>
<keyword evidence="6" id="KW-0503">Monooxygenase</keyword>
<dbReference type="InterPro" id="IPR036396">
    <property type="entry name" value="Cyt_P450_sf"/>
</dbReference>
<dbReference type="OrthoDB" id="10029320at2759"/>
<dbReference type="CDD" id="cd11051">
    <property type="entry name" value="CYP59-like"/>
    <property type="match status" value="1"/>
</dbReference>
<keyword evidence="9" id="KW-1185">Reference proteome</keyword>
<keyword evidence="2 7" id="KW-0349">Heme</keyword>
<keyword evidence="5 7" id="KW-0408">Iron</keyword>
<dbReference type="EMBL" id="ML978126">
    <property type="protein sequence ID" value="KAF2098474.1"/>
    <property type="molecule type" value="Genomic_DNA"/>
</dbReference>
<dbReference type="GO" id="GO:0004497">
    <property type="term" value="F:monooxygenase activity"/>
    <property type="evidence" value="ECO:0007669"/>
    <property type="project" value="UniProtKB-KW"/>
</dbReference>
<evidence type="ECO:0000256" key="1">
    <source>
        <dbReference type="ARBA" id="ARBA00010617"/>
    </source>
</evidence>
<dbReference type="PANTHER" id="PTHR24291">
    <property type="entry name" value="CYTOCHROME P450 FAMILY 4"/>
    <property type="match status" value="1"/>
</dbReference>
<dbReference type="PRINTS" id="PR00385">
    <property type="entry name" value="P450"/>
</dbReference>
<evidence type="ECO:0000256" key="3">
    <source>
        <dbReference type="ARBA" id="ARBA00022723"/>
    </source>
</evidence>
<proteinExistence type="inferred from homology"/>
<protein>
    <submittedName>
        <fullName evidence="8">Cytochrome P450</fullName>
    </submittedName>
</protein>
<comment type="cofactor">
    <cofactor evidence="7">
        <name>heme</name>
        <dbReference type="ChEBI" id="CHEBI:30413"/>
    </cofactor>
</comment>
<evidence type="ECO:0000313" key="9">
    <source>
        <dbReference type="Proteomes" id="UP000799772"/>
    </source>
</evidence>
<dbReference type="GO" id="GO:0020037">
    <property type="term" value="F:heme binding"/>
    <property type="evidence" value="ECO:0007669"/>
    <property type="project" value="InterPro"/>
</dbReference>
<dbReference type="AlphaFoldDB" id="A0A9P4ICT4"/>
<name>A0A9P4ICT4_9PEZI</name>
<evidence type="ECO:0000256" key="2">
    <source>
        <dbReference type="ARBA" id="ARBA00022617"/>
    </source>
</evidence>